<dbReference type="PANTHER" id="PTHR10502">
    <property type="entry name" value="ANNEXIN"/>
    <property type="match status" value="1"/>
</dbReference>
<protein>
    <recommendedName>
        <fullName evidence="6">Annexin</fullName>
    </recommendedName>
</protein>
<accession>A0A3B5BFL4</accession>
<dbReference type="GO" id="GO:0005886">
    <property type="term" value="C:plasma membrane"/>
    <property type="evidence" value="ECO:0007669"/>
    <property type="project" value="TreeGrafter"/>
</dbReference>
<dbReference type="FunFam" id="1.10.220.10:FF:000001">
    <property type="entry name" value="Annexin"/>
    <property type="match status" value="1"/>
</dbReference>
<dbReference type="GO" id="GO:0001786">
    <property type="term" value="F:phosphatidylserine binding"/>
    <property type="evidence" value="ECO:0007669"/>
    <property type="project" value="TreeGrafter"/>
</dbReference>
<sequence>MSYPGYPPQAGGYPPQAGGYPPQAGGYPPQAGGYPPAAGGYPPAAGSYPPAAGGYPQQAGGFGPQAGGYPPAAGGYPPAAGGFPPAAGGFPPQAGGYPAPAGGFPPQAGGYPQPGAGGYPSMPPASKAAVNTICSTTKYILAFYLLISSFVVLLQQGYRGSIKDCPGADPLRDVEVLRKAMKGFGTDENAIIELLGSRTNKQRVPMVAAYKTTYGKDLLRDLKSELTGNFEDLVLSMLKTPGHFDASELREAIKGAGTDEACLIEILSSRSNAEIQEINRIYKAEYGKTLEDAISSDTSGHFRRLLISLSQGNRDERETVDISLAKQDAQKLYAAGENKVGTDESQFNAILCARSRPHLRAVFQEYQQMCGRDIEKSVCREMSGNLESGMVAVVKCIKNTPAYFAERLHKAMQGAGTKDRTLIRIMVSRSEIDMLDIRQAYVRTYGKSLYTHISGDTSGDYKKLLLKLCGGSD</sequence>
<reference evidence="8" key="1">
    <citation type="submission" date="2023-09" db="UniProtKB">
        <authorList>
            <consortium name="Ensembl"/>
        </authorList>
    </citation>
    <scope>IDENTIFICATION</scope>
</reference>
<dbReference type="GO" id="GO:0012506">
    <property type="term" value="C:vesicle membrane"/>
    <property type="evidence" value="ECO:0007669"/>
    <property type="project" value="TreeGrafter"/>
</dbReference>
<evidence type="ECO:0000256" key="1">
    <source>
        <dbReference type="ARBA" id="ARBA00007831"/>
    </source>
</evidence>
<dbReference type="PRINTS" id="PR01871">
    <property type="entry name" value="ANNEXINVII"/>
</dbReference>
<evidence type="ECO:0000256" key="5">
    <source>
        <dbReference type="ARBA" id="ARBA00023302"/>
    </source>
</evidence>
<dbReference type="AlphaFoldDB" id="A0A3B5BFL4"/>
<evidence type="ECO:0000256" key="4">
    <source>
        <dbReference type="ARBA" id="ARBA00023216"/>
    </source>
</evidence>
<dbReference type="InterPro" id="IPR001464">
    <property type="entry name" value="Annexin"/>
</dbReference>
<dbReference type="GO" id="GO:0032506">
    <property type="term" value="P:cytokinetic process"/>
    <property type="evidence" value="ECO:0007669"/>
    <property type="project" value="TreeGrafter"/>
</dbReference>
<feature type="region of interest" description="Disordered" evidence="7">
    <location>
        <begin position="1"/>
        <end position="40"/>
    </location>
</feature>
<dbReference type="SUPFAM" id="SSF47874">
    <property type="entry name" value="Annexin"/>
    <property type="match status" value="1"/>
</dbReference>
<dbReference type="Gene3D" id="1.10.220.10">
    <property type="entry name" value="Annexin"/>
    <property type="match status" value="4"/>
</dbReference>
<dbReference type="FunFam" id="1.10.220.10:FF:000002">
    <property type="entry name" value="Annexin"/>
    <property type="match status" value="1"/>
</dbReference>
<comment type="domain">
    <text evidence="6">A pair of annexin repeats may form one binding site for calcium and phospholipid.</text>
</comment>
<keyword evidence="3 6" id="KW-0106">Calcium</keyword>
<proteinExistence type="inferred from homology"/>
<dbReference type="InterPro" id="IPR037104">
    <property type="entry name" value="Annexin_sf"/>
</dbReference>
<dbReference type="InterPro" id="IPR018502">
    <property type="entry name" value="Annexin_repeat"/>
</dbReference>
<comment type="similarity">
    <text evidence="1 6">Belongs to the annexin family.</text>
</comment>
<feature type="region of interest" description="Disordered" evidence="7">
    <location>
        <begin position="84"/>
        <end position="117"/>
    </location>
</feature>
<keyword evidence="2 6" id="KW-0677">Repeat</keyword>
<keyword evidence="5 6" id="KW-0111">Calcium/phospholipid-binding</keyword>
<feature type="compositionally biased region" description="Low complexity" evidence="7">
    <location>
        <begin position="84"/>
        <end position="114"/>
    </location>
</feature>
<dbReference type="PANTHER" id="PTHR10502:SF178">
    <property type="entry name" value="ANNEXIN"/>
    <property type="match status" value="1"/>
</dbReference>
<evidence type="ECO:0000256" key="7">
    <source>
        <dbReference type="SAM" id="MobiDB-lite"/>
    </source>
</evidence>
<dbReference type="FunFam" id="1.10.220.10:FF:000004">
    <property type="entry name" value="Annexin"/>
    <property type="match status" value="1"/>
</dbReference>
<name>A0A3B5BFL4_9TELE</name>
<evidence type="ECO:0000256" key="3">
    <source>
        <dbReference type="ARBA" id="ARBA00022837"/>
    </source>
</evidence>
<dbReference type="PROSITE" id="PS00223">
    <property type="entry name" value="ANNEXIN_1"/>
    <property type="match status" value="3"/>
</dbReference>
<dbReference type="GO" id="GO:0005737">
    <property type="term" value="C:cytoplasm"/>
    <property type="evidence" value="ECO:0007669"/>
    <property type="project" value="TreeGrafter"/>
</dbReference>
<organism evidence="8">
    <name type="scientific">Stegastes partitus</name>
    <name type="common">bicolor damselfish</name>
    <dbReference type="NCBI Taxonomy" id="144197"/>
    <lineage>
        <taxon>Eukaryota</taxon>
        <taxon>Metazoa</taxon>
        <taxon>Chordata</taxon>
        <taxon>Craniata</taxon>
        <taxon>Vertebrata</taxon>
        <taxon>Euteleostomi</taxon>
        <taxon>Actinopterygii</taxon>
        <taxon>Neopterygii</taxon>
        <taxon>Teleostei</taxon>
        <taxon>Neoteleostei</taxon>
        <taxon>Acanthomorphata</taxon>
        <taxon>Ovalentaria</taxon>
        <taxon>Pomacentridae</taxon>
        <taxon>Stegastes</taxon>
    </lineage>
</organism>
<dbReference type="GO" id="GO:0005634">
    <property type="term" value="C:nucleus"/>
    <property type="evidence" value="ECO:0007669"/>
    <property type="project" value="TreeGrafter"/>
</dbReference>
<dbReference type="FunFam" id="1.10.220.10:FF:000003">
    <property type="entry name" value="Annexin"/>
    <property type="match status" value="1"/>
</dbReference>
<evidence type="ECO:0000256" key="6">
    <source>
        <dbReference type="RuleBase" id="RU003540"/>
    </source>
</evidence>
<dbReference type="GO" id="GO:0005544">
    <property type="term" value="F:calcium-dependent phospholipid binding"/>
    <property type="evidence" value="ECO:0007669"/>
    <property type="project" value="UniProtKB-KW"/>
</dbReference>
<evidence type="ECO:0000313" key="8">
    <source>
        <dbReference type="Ensembl" id="ENSSPAP00000024982.1"/>
    </source>
</evidence>
<dbReference type="Pfam" id="PF00191">
    <property type="entry name" value="Annexin"/>
    <property type="match status" value="4"/>
</dbReference>
<dbReference type="PROSITE" id="PS51897">
    <property type="entry name" value="ANNEXIN_2"/>
    <property type="match status" value="4"/>
</dbReference>
<dbReference type="PRINTS" id="PR00196">
    <property type="entry name" value="ANNEXIN"/>
</dbReference>
<evidence type="ECO:0000256" key="2">
    <source>
        <dbReference type="ARBA" id="ARBA00022737"/>
    </source>
</evidence>
<dbReference type="GO" id="GO:0006909">
    <property type="term" value="P:phagocytosis"/>
    <property type="evidence" value="ECO:0007669"/>
    <property type="project" value="TreeGrafter"/>
</dbReference>
<dbReference type="Ensembl" id="ENSSPAT00000025392.1">
    <property type="protein sequence ID" value="ENSSPAP00000024982.1"/>
    <property type="gene ID" value="ENSSPAG00000018841.1"/>
</dbReference>
<dbReference type="SMART" id="SM00335">
    <property type="entry name" value="ANX"/>
    <property type="match status" value="4"/>
</dbReference>
<dbReference type="GO" id="GO:0005509">
    <property type="term" value="F:calcium ion binding"/>
    <property type="evidence" value="ECO:0007669"/>
    <property type="project" value="InterPro"/>
</dbReference>
<dbReference type="InterPro" id="IPR018252">
    <property type="entry name" value="Annexin_repeat_CS"/>
</dbReference>
<keyword evidence="4 6" id="KW-0041">Annexin</keyword>
<dbReference type="GeneTree" id="ENSGT00940000165077"/>